<dbReference type="PANTHER" id="PTHR42995:SF5">
    <property type="entry name" value="ACETYL-COENZYME A CARBOXYLASE CARBOXYL TRANSFERASE SUBUNIT BETA, CHLOROPLASTIC"/>
    <property type="match status" value="1"/>
</dbReference>
<feature type="binding site" evidence="14">
    <location>
        <position position="34"/>
    </location>
    <ligand>
        <name>Zn(2+)</name>
        <dbReference type="ChEBI" id="CHEBI:29105"/>
    </ligand>
</feature>
<dbReference type="GO" id="GO:0008270">
    <property type="term" value="F:zinc ion binding"/>
    <property type="evidence" value="ECO:0007669"/>
    <property type="project" value="UniProtKB-UniRule"/>
</dbReference>
<dbReference type="InterPro" id="IPR000438">
    <property type="entry name" value="Acetyl_CoA_COase_Trfase_b_su"/>
</dbReference>
<evidence type="ECO:0000256" key="6">
    <source>
        <dbReference type="ARBA" id="ARBA00022741"/>
    </source>
</evidence>
<comment type="pathway">
    <text evidence="14">Lipid metabolism; malonyl-CoA biosynthesis; malonyl-CoA from acetyl-CoA: step 1/1.</text>
</comment>
<evidence type="ECO:0000256" key="9">
    <source>
        <dbReference type="ARBA" id="ARBA00022833"/>
    </source>
</evidence>
<evidence type="ECO:0000256" key="3">
    <source>
        <dbReference type="ARBA" id="ARBA00022516"/>
    </source>
</evidence>
<dbReference type="EC" id="2.1.3.15" evidence="14"/>
<comment type="subunit">
    <text evidence="14">Acetyl-CoA carboxylase is a heterohexamer composed of biotin carboxyl carrier protein (AccB), biotin carboxylase (AccC) and two subunits each of ACCase subunit alpha (AccA) and ACCase subunit beta (AccD).</text>
</comment>
<dbReference type="eggNOG" id="COG0777">
    <property type="taxonomic scope" value="Bacteria"/>
</dbReference>
<keyword evidence="6 14" id="KW-0547">Nucleotide-binding</keyword>
<dbReference type="Pfam" id="PF17848">
    <property type="entry name" value="Zn_ribbon_ACC"/>
    <property type="match status" value="1"/>
</dbReference>
<evidence type="ECO:0000256" key="13">
    <source>
        <dbReference type="ARBA" id="ARBA00025280"/>
    </source>
</evidence>
<dbReference type="SUPFAM" id="SSF52096">
    <property type="entry name" value="ClpP/crotonase"/>
    <property type="match status" value="1"/>
</dbReference>
<evidence type="ECO:0000256" key="8">
    <source>
        <dbReference type="ARBA" id="ARBA00022832"/>
    </source>
</evidence>
<evidence type="ECO:0000256" key="2">
    <source>
        <dbReference type="ARBA" id="ARBA00022490"/>
    </source>
</evidence>
<evidence type="ECO:0000256" key="7">
    <source>
        <dbReference type="ARBA" id="ARBA00022771"/>
    </source>
</evidence>
<keyword evidence="3 14" id="KW-0444">Lipid biosynthesis</keyword>
<dbReference type="GO" id="GO:0003989">
    <property type="term" value="F:acetyl-CoA carboxylase activity"/>
    <property type="evidence" value="ECO:0007669"/>
    <property type="project" value="InterPro"/>
</dbReference>
<feature type="binding site" evidence="14">
    <location>
        <position position="53"/>
    </location>
    <ligand>
        <name>Zn(2+)</name>
        <dbReference type="ChEBI" id="CHEBI:29105"/>
    </ligand>
</feature>
<evidence type="ECO:0000256" key="11">
    <source>
        <dbReference type="ARBA" id="ARBA00023098"/>
    </source>
</evidence>
<evidence type="ECO:0000256" key="15">
    <source>
        <dbReference type="SAM" id="MobiDB-lite"/>
    </source>
</evidence>
<proteinExistence type="inferred from homology"/>
<dbReference type="HOGENOM" id="CLU_015486_1_1_0"/>
<dbReference type="Gene3D" id="3.90.226.10">
    <property type="entry name" value="2-enoyl-CoA Hydratase, Chain A, domain 1"/>
    <property type="match status" value="1"/>
</dbReference>
<keyword evidence="4 14" id="KW-0808">Transferase</keyword>
<dbReference type="InterPro" id="IPR041010">
    <property type="entry name" value="Znf-ACC"/>
</dbReference>
<gene>
    <name evidence="14" type="primary">accD</name>
    <name evidence="17" type="ORF">OSCT_0489</name>
</gene>
<keyword evidence="12 14" id="KW-0275">Fatty acid biosynthesis</keyword>
<feature type="region of interest" description="Disordered" evidence="15">
    <location>
        <begin position="1"/>
        <end position="21"/>
    </location>
</feature>
<accession>E1IAY8</accession>
<comment type="catalytic activity">
    <reaction evidence="14">
        <text>N(6)-carboxybiotinyl-L-lysyl-[protein] + acetyl-CoA = N(6)-biotinyl-L-lysyl-[protein] + malonyl-CoA</text>
        <dbReference type="Rhea" id="RHEA:54728"/>
        <dbReference type="Rhea" id="RHEA-COMP:10505"/>
        <dbReference type="Rhea" id="RHEA-COMP:10506"/>
        <dbReference type="ChEBI" id="CHEBI:57288"/>
        <dbReference type="ChEBI" id="CHEBI:57384"/>
        <dbReference type="ChEBI" id="CHEBI:83144"/>
        <dbReference type="ChEBI" id="CHEBI:83145"/>
        <dbReference type="EC" id="2.1.3.15"/>
    </reaction>
</comment>
<dbReference type="NCBIfam" id="TIGR00515">
    <property type="entry name" value="accD"/>
    <property type="match status" value="1"/>
</dbReference>
<keyword evidence="5 14" id="KW-0479">Metal-binding</keyword>
<dbReference type="InterPro" id="IPR011762">
    <property type="entry name" value="COA_CT_N"/>
</dbReference>
<dbReference type="HAMAP" id="MF_01395">
    <property type="entry name" value="AcetylCoA_CT_beta"/>
    <property type="match status" value="1"/>
</dbReference>
<evidence type="ECO:0000256" key="5">
    <source>
        <dbReference type="ARBA" id="ARBA00022723"/>
    </source>
</evidence>
<dbReference type="GO" id="GO:0006633">
    <property type="term" value="P:fatty acid biosynthetic process"/>
    <property type="evidence" value="ECO:0007669"/>
    <property type="project" value="UniProtKB-KW"/>
</dbReference>
<keyword evidence="18" id="KW-1185">Reference proteome</keyword>
<dbReference type="GO" id="GO:0009317">
    <property type="term" value="C:acetyl-CoA carboxylase complex"/>
    <property type="evidence" value="ECO:0007669"/>
    <property type="project" value="InterPro"/>
</dbReference>
<reference evidence="17 18" key="1">
    <citation type="journal article" date="2011" name="J. Bacteriol.">
        <title>Draft genome sequence of the anoxygenic filamentous phototrophic bacterium Oscillochloris trichoides subsp. DG-6.</title>
        <authorList>
            <person name="Kuznetsov B.B."/>
            <person name="Ivanovsky R.N."/>
            <person name="Keppen O.I."/>
            <person name="Sukhacheva M.V."/>
            <person name="Bumazhkin B.K."/>
            <person name="Patutina E.O."/>
            <person name="Beletsky A.V."/>
            <person name="Mardanov A.V."/>
            <person name="Baslerov R.V."/>
            <person name="Panteleeva A.N."/>
            <person name="Kolganova T.V."/>
            <person name="Ravin N.V."/>
            <person name="Skryabin K.G."/>
        </authorList>
    </citation>
    <scope>NUCLEOTIDE SEQUENCE [LARGE SCALE GENOMIC DNA]</scope>
    <source>
        <strain evidence="17 18">DG-6</strain>
    </source>
</reference>
<dbReference type="GO" id="GO:2001295">
    <property type="term" value="P:malonyl-CoA biosynthetic process"/>
    <property type="evidence" value="ECO:0007669"/>
    <property type="project" value="UniProtKB-UniRule"/>
</dbReference>
<evidence type="ECO:0000256" key="4">
    <source>
        <dbReference type="ARBA" id="ARBA00022679"/>
    </source>
</evidence>
<dbReference type="PANTHER" id="PTHR42995">
    <property type="entry name" value="ACETYL-COENZYME A CARBOXYLASE CARBOXYL TRANSFERASE SUBUNIT BETA, CHLOROPLASTIC"/>
    <property type="match status" value="1"/>
</dbReference>
<feature type="zinc finger region" description="C4-type" evidence="14">
    <location>
        <begin position="31"/>
        <end position="53"/>
    </location>
</feature>
<sequence>MKEFFRRRKTSFTTGEQPEGNPVPDDMWVKCAACRDLVYKKELIDNLKVCPKCSHHMRLSAREWLDLLDTDTFSETDTHLRPTDPLGFVSLDESYTDKLVKSQERTGMPDAVIAGLGMIGGQRLALAVGDFAFMGASMGSVYGEKMSRAAERAADLGIPLLTINTSGGARQQEGVIALMQMAKVTMALTRLAEAGQPHIALLVDPCYGGVTASYPSVADVIIAEPGANIGFAGKRLIEQIMRQKLPSGFQTAEFMLEHGMVDMVVERNQLRATLARLLRLYAGRREPVAPFMVSSEIYVNGRA</sequence>
<evidence type="ECO:0000313" key="17">
    <source>
        <dbReference type="EMBL" id="EFO81634.1"/>
    </source>
</evidence>
<dbReference type="Proteomes" id="UP000054010">
    <property type="component" value="Unassembled WGS sequence"/>
</dbReference>
<dbReference type="STRING" id="765420.OSCT_0489"/>
<organism evidence="17 18">
    <name type="scientific">Oscillochloris trichoides DG-6</name>
    <dbReference type="NCBI Taxonomy" id="765420"/>
    <lineage>
        <taxon>Bacteria</taxon>
        <taxon>Bacillati</taxon>
        <taxon>Chloroflexota</taxon>
        <taxon>Chloroflexia</taxon>
        <taxon>Chloroflexales</taxon>
        <taxon>Chloroflexineae</taxon>
        <taxon>Oscillochloridaceae</taxon>
        <taxon>Oscillochloris</taxon>
    </lineage>
</organism>
<dbReference type="OrthoDB" id="9772975at2"/>
<dbReference type="EMBL" id="ADVR01000008">
    <property type="protein sequence ID" value="EFO81634.1"/>
    <property type="molecule type" value="Genomic_DNA"/>
</dbReference>
<comment type="function">
    <text evidence="13 14">Component of the acetyl coenzyme A carboxylase (ACC) complex. Biotin carboxylase (BC) catalyzes the carboxylation of biotin on its carrier protein (BCCP) and then the CO(2) group is transferred by the transcarboxylase to acetyl-CoA to form malonyl-CoA.</text>
</comment>
<keyword evidence="8 14" id="KW-0276">Fatty acid metabolism</keyword>
<evidence type="ECO:0000256" key="12">
    <source>
        <dbReference type="ARBA" id="ARBA00023160"/>
    </source>
</evidence>
<dbReference type="Pfam" id="PF01039">
    <property type="entry name" value="Carboxyl_trans"/>
    <property type="match status" value="1"/>
</dbReference>
<dbReference type="GO" id="GO:0005524">
    <property type="term" value="F:ATP binding"/>
    <property type="evidence" value="ECO:0007669"/>
    <property type="project" value="UniProtKB-KW"/>
</dbReference>
<keyword evidence="10 14" id="KW-0067">ATP-binding</keyword>
<comment type="caution">
    <text evidence="17">The sequence shown here is derived from an EMBL/GenBank/DDBJ whole genome shotgun (WGS) entry which is preliminary data.</text>
</comment>
<feature type="compositionally biased region" description="Basic residues" evidence="15">
    <location>
        <begin position="1"/>
        <end position="10"/>
    </location>
</feature>
<dbReference type="InterPro" id="IPR034733">
    <property type="entry name" value="AcCoA_carboxyl_beta"/>
</dbReference>
<dbReference type="AlphaFoldDB" id="E1IAY8"/>
<evidence type="ECO:0000313" key="18">
    <source>
        <dbReference type="Proteomes" id="UP000054010"/>
    </source>
</evidence>
<dbReference type="GO" id="GO:0016743">
    <property type="term" value="F:carboxyl- or carbamoyltransferase activity"/>
    <property type="evidence" value="ECO:0007669"/>
    <property type="project" value="UniProtKB-UniRule"/>
</dbReference>
<keyword evidence="7 14" id="KW-0863">Zinc-finger</keyword>
<dbReference type="InterPro" id="IPR029045">
    <property type="entry name" value="ClpP/crotonase-like_dom_sf"/>
</dbReference>
<evidence type="ECO:0000259" key="16">
    <source>
        <dbReference type="PROSITE" id="PS50980"/>
    </source>
</evidence>
<feature type="binding site" evidence="14">
    <location>
        <position position="50"/>
    </location>
    <ligand>
        <name>Zn(2+)</name>
        <dbReference type="ChEBI" id="CHEBI:29105"/>
    </ligand>
</feature>
<name>E1IAY8_9CHLR</name>
<evidence type="ECO:0000256" key="14">
    <source>
        <dbReference type="HAMAP-Rule" id="MF_01395"/>
    </source>
</evidence>
<comment type="cofactor">
    <cofactor evidence="14">
        <name>Zn(2+)</name>
        <dbReference type="ChEBI" id="CHEBI:29105"/>
    </cofactor>
    <text evidence="14">Binds 1 zinc ion per subunit.</text>
</comment>
<keyword evidence="11 14" id="KW-0443">Lipid metabolism</keyword>
<dbReference type="UniPathway" id="UPA00655">
    <property type="reaction ID" value="UER00711"/>
</dbReference>
<evidence type="ECO:0000256" key="10">
    <source>
        <dbReference type="ARBA" id="ARBA00022840"/>
    </source>
</evidence>
<protein>
    <recommendedName>
        <fullName evidence="14">Acetyl-coenzyme A carboxylase carboxyl transferase subunit beta</fullName>
        <shortName evidence="14">ACCase subunit beta</shortName>
        <shortName evidence="14">Acetyl-CoA carboxylase carboxyltransferase subunit beta</shortName>
        <ecNumber evidence="14">2.1.3.15</ecNumber>
    </recommendedName>
</protein>
<keyword evidence="2 14" id="KW-0963">Cytoplasm</keyword>
<dbReference type="PRINTS" id="PR01070">
    <property type="entry name" value="ACCCTRFRASEB"/>
</dbReference>
<keyword evidence="9 14" id="KW-0862">Zinc</keyword>
<feature type="domain" description="CoA carboxyltransferase N-terminal" evidence="16">
    <location>
        <begin position="27"/>
        <end position="296"/>
    </location>
</feature>
<feature type="binding site" evidence="14">
    <location>
        <position position="31"/>
    </location>
    <ligand>
        <name>Zn(2+)</name>
        <dbReference type="ChEBI" id="CHEBI:29105"/>
    </ligand>
</feature>
<dbReference type="PROSITE" id="PS50980">
    <property type="entry name" value="COA_CT_NTER"/>
    <property type="match status" value="1"/>
</dbReference>
<comment type="subcellular location">
    <subcellularLocation>
        <location evidence="1 14">Cytoplasm</location>
    </subcellularLocation>
</comment>
<evidence type="ECO:0000256" key="1">
    <source>
        <dbReference type="ARBA" id="ARBA00004496"/>
    </source>
</evidence>
<comment type="similarity">
    <text evidence="14">Belongs to the AccD/PCCB family.</text>
</comment>